<evidence type="ECO:0000313" key="1">
    <source>
        <dbReference type="EMBL" id="GIF18631.1"/>
    </source>
</evidence>
<dbReference type="AlphaFoldDB" id="A0A919NHA9"/>
<protein>
    <submittedName>
        <fullName evidence="1">Uncharacterized protein</fullName>
    </submittedName>
</protein>
<evidence type="ECO:0000313" key="2">
    <source>
        <dbReference type="Proteomes" id="UP000623608"/>
    </source>
</evidence>
<dbReference type="RefSeq" id="WP_203800674.1">
    <property type="nucleotide sequence ID" value="NZ_BOMY01000009.1"/>
</dbReference>
<reference evidence="1" key="1">
    <citation type="submission" date="2021-01" db="EMBL/GenBank/DDBJ databases">
        <title>Whole genome shotgun sequence of Actinoplanes tereljensis NBRC 105297.</title>
        <authorList>
            <person name="Komaki H."/>
            <person name="Tamura T."/>
        </authorList>
    </citation>
    <scope>NUCLEOTIDE SEQUENCE</scope>
    <source>
        <strain evidence="1">NBRC 105297</strain>
    </source>
</reference>
<dbReference type="EMBL" id="BOMY01000009">
    <property type="protein sequence ID" value="GIF18631.1"/>
    <property type="molecule type" value="Genomic_DNA"/>
</dbReference>
<organism evidence="1 2">
    <name type="scientific">Paractinoplanes tereljensis</name>
    <dbReference type="NCBI Taxonomy" id="571912"/>
    <lineage>
        <taxon>Bacteria</taxon>
        <taxon>Bacillati</taxon>
        <taxon>Actinomycetota</taxon>
        <taxon>Actinomycetes</taxon>
        <taxon>Micromonosporales</taxon>
        <taxon>Micromonosporaceae</taxon>
        <taxon>Paractinoplanes</taxon>
    </lineage>
</organism>
<gene>
    <name evidence="1" type="ORF">Ate02nite_13610</name>
</gene>
<sequence>MDSFSGDEVAALTQGESFFVAPGERVCPACGERRLRAYVNTPAHARRPTLVSYVWCAACRKFVGTRAAHPDGLVFSDPLALLSEAERRELERSLVGFLTHLDELWDSGVLPQSFAA</sequence>
<name>A0A919NHA9_9ACTN</name>
<accession>A0A919NHA9</accession>
<keyword evidence="2" id="KW-1185">Reference proteome</keyword>
<comment type="caution">
    <text evidence="1">The sequence shown here is derived from an EMBL/GenBank/DDBJ whole genome shotgun (WGS) entry which is preliminary data.</text>
</comment>
<proteinExistence type="predicted"/>
<dbReference type="Proteomes" id="UP000623608">
    <property type="component" value="Unassembled WGS sequence"/>
</dbReference>